<dbReference type="OrthoDB" id="46873at2759"/>
<dbReference type="Proteomes" id="UP000291116">
    <property type="component" value="Unassembled WGS sequence"/>
</dbReference>
<gene>
    <name evidence="2" type="ORF">PSNMU_V1.4_AUG-EV-PASAV3_0086860</name>
</gene>
<feature type="region of interest" description="Disordered" evidence="1">
    <location>
        <begin position="195"/>
        <end position="217"/>
    </location>
</feature>
<keyword evidence="3" id="KW-1185">Reference proteome</keyword>
<accession>A0A448ZI77</accession>
<protein>
    <submittedName>
        <fullName evidence="2">Uncharacterized protein</fullName>
    </submittedName>
</protein>
<dbReference type="AlphaFoldDB" id="A0A448ZI77"/>
<evidence type="ECO:0000313" key="2">
    <source>
        <dbReference type="EMBL" id="VEU41750.1"/>
    </source>
</evidence>
<proteinExistence type="predicted"/>
<evidence type="ECO:0000313" key="3">
    <source>
        <dbReference type="Proteomes" id="UP000291116"/>
    </source>
</evidence>
<dbReference type="EMBL" id="CAACVS010000382">
    <property type="protein sequence ID" value="VEU41750.1"/>
    <property type="molecule type" value="Genomic_DNA"/>
</dbReference>
<evidence type="ECO:0000256" key="1">
    <source>
        <dbReference type="SAM" id="MobiDB-lite"/>
    </source>
</evidence>
<feature type="compositionally biased region" description="Basic residues" evidence="1">
    <location>
        <begin position="204"/>
        <end position="214"/>
    </location>
</feature>
<organism evidence="2 3">
    <name type="scientific">Pseudo-nitzschia multistriata</name>
    <dbReference type="NCBI Taxonomy" id="183589"/>
    <lineage>
        <taxon>Eukaryota</taxon>
        <taxon>Sar</taxon>
        <taxon>Stramenopiles</taxon>
        <taxon>Ochrophyta</taxon>
        <taxon>Bacillariophyta</taxon>
        <taxon>Bacillariophyceae</taxon>
        <taxon>Bacillariophycidae</taxon>
        <taxon>Bacillariales</taxon>
        <taxon>Bacillariaceae</taxon>
        <taxon>Pseudo-nitzschia</taxon>
    </lineage>
</organism>
<name>A0A448ZI77_9STRA</name>
<sequence>MMLKCCHYGSCLALVASTYAFAPLSRQLHRIEHRTLDTMKSNIPIFSSADEDILSGSSGGRINSAFSRNEFSRVIYIDRIFQQRGRNNQQRDHEVKIRASDEECQALADRFELKKIETLEARLSIRPATEALAAGTSGGGLPVEAEGTIEAHLTQTCVRTNEEFEVDVEFPVYLIVKPVTSNNKDDIELMIAQQQEEEEAEGGKKKKKKKKFKPKKDDVFHQNKKTYNLSDIFDLQSAIQEADFGGAGDGLADTVEDEAIYSLSSDQLDVGELIAQTFCLELDPYPKKPGTDPVSWEITG</sequence>
<reference evidence="2 3" key="1">
    <citation type="submission" date="2019-01" db="EMBL/GenBank/DDBJ databases">
        <authorList>
            <person name="Ferrante I. M."/>
        </authorList>
    </citation>
    <scope>NUCLEOTIDE SEQUENCE [LARGE SCALE GENOMIC DNA]</scope>
    <source>
        <strain evidence="2 3">B856</strain>
    </source>
</reference>